<dbReference type="Proteomes" id="UP001558713">
    <property type="component" value="Unassembled WGS sequence"/>
</dbReference>
<keyword evidence="4" id="KW-1185">Reference proteome</keyword>
<feature type="region of interest" description="Disordered" evidence="1">
    <location>
        <begin position="776"/>
        <end position="798"/>
    </location>
</feature>
<feature type="compositionally biased region" description="Basic and acidic residues" evidence="1">
    <location>
        <begin position="379"/>
        <end position="389"/>
    </location>
</feature>
<feature type="compositionally biased region" description="Polar residues" evidence="1">
    <location>
        <begin position="310"/>
        <end position="323"/>
    </location>
</feature>
<dbReference type="InterPro" id="IPR015216">
    <property type="entry name" value="SANTA"/>
</dbReference>
<feature type="region of interest" description="Disordered" evidence="1">
    <location>
        <begin position="149"/>
        <end position="272"/>
    </location>
</feature>
<feature type="domain" description="SANTA" evidence="2">
    <location>
        <begin position="28"/>
        <end position="120"/>
    </location>
</feature>
<reference evidence="3 4" key="1">
    <citation type="submission" date="2024-04" db="EMBL/GenBank/DDBJ databases">
        <title>Genome assembly C_amara_ONT_v2.</title>
        <authorList>
            <person name="Yant L."/>
            <person name="Moore C."/>
            <person name="Slenker M."/>
        </authorList>
    </citation>
    <scope>NUCLEOTIDE SEQUENCE [LARGE SCALE GENOMIC DNA]</scope>
    <source>
        <tissue evidence="3">Leaf</tissue>
    </source>
</reference>
<feature type="compositionally biased region" description="Basic and acidic residues" evidence="1">
    <location>
        <begin position="261"/>
        <end position="272"/>
    </location>
</feature>
<dbReference type="Pfam" id="PF09133">
    <property type="entry name" value="SANTA"/>
    <property type="match status" value="1"/>
</dbReference>
<feature type="compositionally biased region" description="Basic and acidic residues" evidence="1">
    <location>
        <begin position="563"/>
        <end position="573"/>
    </location>
</feature>
<feature type="compositionally biased region" description="Basic residues" evidence="1">
    <location>
        <begin position="349"/>
        <end position="358"/>
    </location>
</feature>
<feature type="compositionally biased region" description="Polar residues" evidence="1">
    <location>
        <begin position="492"/>
        <end position="505"/>
    </location>
</feature>
<sequence length="798" mass="87514">MSDHQEPNLDGDGYGANSCYSSSFQRTVVLRDWWLIKCSNEFEGKQFGVAGTETSFESRAMRVFTSSPIIKALDVFTLQASNGICITLRGFLNKERVVKNGFKPEICREFIFGFPPCWERICNDCFQGDSDINTIDKACSPILSSCKYSRGSLEDNPSESRDKSTVTEANIAEINSKDGSRARDKKTARRKSIRLQTKSGGKSAEEERKLESSKVQNTTNDGDHGSEGLNKAKSIDVEKDECEAINNEDNYDSKVQNCTSDEDRGSEDLDKAKSIDVEKDECEAINDEVISPTDGCGRKQTGADIVDKVTSVSATGESLTSEQGRGELKVTTASPHSLLKDLDKSSKPEKKRRSKKSKKTLEIDGNVVEPMNHSRTKVKSVEKKRKLDVIKIQNPTTNDGDHGSKGLNKAKSGAGDVAEDECEAINNEGNERKLGDSKVLNRTSDEDHGSEGLDKAESNDVQKDECVAVDNEVISPADGCGRKHTGADNVDKGTSMSVTGESLTSEQRKGELKVTTASPQSLFKDMDKSCKPGKKRKSKKSEKTLKSDGNAVEPMNTSGTKVRSAEENRKLDASKIQNPTTNDGDHGSECLNKVESNDVGKYECVAINNEVISAVDGCGKKHSGTDGVEKLTSKNASRESLTSEQRKGKRKGTKTSLHSLSKNINNSSKPGKNRKSKKSEKTLKCDSNVVEPMNHSGSEVKEAEEDLSWGETKRKIDFDVEVTPEKESKKQKTNGVSTDALGQKRSRSGRLLVSSLEFWRNQIPVYDMDRNLIQVREGSETKSAPSKVKGSKSRKPRS</sequence>
<accession>A0ABD1AX81</accession>
<dbReference type="InterPro" id="IPR053090">
    <property type="entry name" value="Centromere_KNL-2_homolog"/>
</dbReference>
<evidence type="ECO:0000259" key="2">
    <source>
        <dbReference type="Pfam" id="PF09133"/>
    </source>
</evidence>
<organism evidence="3 4">
    <name type="scientific">Cardamine amara subsp. amara</name>
    <dbReference type="NCBI Taxonomy" id="228776"/>
    <lineage>
        <taxon>Eukaryota</taxon>
        <taxon>Viridiplantae</taxon>
        <taxon>Streptophyta</taxon>
        <taxon>Embryophyta</taxon>
        <taxon>Tracheophyta</taxon>
        <taxon>Spermatophyta</taxon>
        <taxon>Magnoliopsida</taxon>
        <taxon>eudicotyledons</taxon>
        <taxon>Gunneridae</taxon>
        <taxon>Pentapetalae</taxon>
        <taxon>rosids</taxon>
        <taxon>malvids</taxon>
        <taxon>Brassicales</taxon>
        <taxon>Brassicaceae</taxon>
        <taxon>Cardamineae</taxon>
        <taxon>Cardamine</taxon>
    </lineage>
</organism>
<feature type="compositionally biased region" description="Polar residues" evidence="1">
    <location>
        <begin position="633"/>
        <end position="643"/>
    </location>
</feature>
<feature type="compositionally biased region" description="Basic and acidic residues" evidence="1">
    <location>
        <begin position="203"/>
        <end position="212"/>
    </location>
</feature>
<feature type="region of interest" description="Disordered" evidence="1">
    <location>
        <begin position="723"/>
        <end position="747"/>
    </location>
</feature>
<evidence type="ECO:0000313" key="3">
    <source>
        <dbReference type="EMBL" id="KAL1210878.1"/>
    </source>
</evidence>
<feature type="compositionally biased region" description="Basic and acidic residues" evidence="1">
    <location>
        <begin position="623"/>
        <end position="632"/>
    </location>
</feature>
<proteinExistence type="predicted"/>
<evidence type="ECO:0000256" key="1">
    <source>
        <dbReference type="SAM" id="MobiDB-lite"/>
    </source>
</evidence>
<feature type="region of interest" description="Disordered" evidence="1">
    <location>
        <begin position="616"/>
        <end position="708"/>
    </location>
</feature>
<name>A0ABD1AX81_CARAN</name>
<feature type="compositionally biased region" description="Basic residues" evidence="1">
    <location>
        <begin position="183"/>
        <end position="193"/>
    </location>
</feature>
<gene>
    <name evidence="3" type="ORF">V5N11_031831</name>
</gene>
<feature type="compositionally biased region" description="Basic and acidic residues" evidence="1">
    <location>
        <begin position="443"/>
        <end position="466"/>
    </location>
</feature>
<feature type="region of interest" description="Disordered" evidence="1">
    <location>
        <begin position="310"/>
        <end position="589"/>
    </location>
</feature>
<comment type="caution">
    <text evidence="3">The sequence shown here is derived from an EMBL/GenBank/DDBJ whole genome shotgun (WGS) entry which is preliminary data.</text>
</comment>
<dbReference type="EMBL" id="JBANAX010000388">
    <property type="protein sequence ID" value="KAL1210878.1"/>
    <property type="molecule type" value="Genomic_DNA"/>
</dbReference>
<dbReference type="AlphaFoldDB" id="A0ABD1AX81"/>
<feature type="compositionally biased region" description="Basic and acidic residues" evidence="1">
    <location>
        <begin position="338"/>
        <end position="348"/>
    </location>
</feature>
<protein>
    <submittedName>
        <fullName evidence="3">Kinetochore-associated protein KNL-2</fullName>
    </submittedName>
</protein>
<feature type="compositionally biased region" description="Polar residues" evidence="1">
    <location>
        <begin position="654"/>
        <end position="670"/>
    </location>
</feature>
<dbReference type="PANTHER" id="PTHR35311">
    <property type="entry name" value="KINETOCHORE-ASSOCIATED PROTEIN KNL-2 HOMOLOG"/>
    <property type="match status" value="1"/>
</dbReference>
<dbReference type="PANTHER" id="PTHR35311:SF9">
    <property type="entry name" value="KINETOCHORE-ASSOCIATED PROTEIN KNL-2 HOMOLOG"/>
    <property type="match status" value="1"/>
</dbReference>
<feature type="compositionally biased region" description="Basic residues" evidence="1">
    <location>
        <begin position="789"/>
        <end position="798"/>
    </location>
</feature>
<evidence type="ECO:0000313" key="4">
    <source>
        <dbReference type="Proteomes" id="UP001558713"/>
    </source>
</evidence>
<feature type="compositionally biased region" description="Basic residues" evidence="1">
    <location>
        <begin position="531"/>
        <end position="540"/>
    </location>
</feature>